<protein>
    <submittedName>
        <fullName evidence="2">Glycosyltransferase family 4 protein</fullName>
    </submittedName>
</protein>
<dbReference type="Proteomes" id="UP000712673">
    <property type="component" value="Unassembled WGS sequence"/>
</dbReference>
<gene>
    <name evidence="2" type="ORF">FJZ47_14320</name>
</gene>
<dbReference type="InterPro" id="IPR001296">
    <property type="entry name" value="Glyco_trans_1"/>
</dbReference>
<dbReference type="CDD" id="cd03801">
    <property type="entry name" value="GT4_PimA-like"/>
    <property type="match status" value="1"/>
</dbReference>
<proteinExistence type="predicted"/>
<dbReference type="Pfam" id="PF00534">
    <property type="entry name" value="Glycos_transf_1"/>
    <property type="match status" value="1"/>
</dbReference>
<dbReference type="EMBL" id="VGLS01000446">
    <property type="protein sequence ID" value="MBM3224961.1"/>
    <property type="molecule type" value="Genomic_DNA"/>
</dbReference>
<dbReference type="Gene3D" id="3.40.50.2000">
    <property type="entry name" value="Glycogen Phosphorylase B"/>
    <property type="match status" value="1"/>
</dbReference>
<evidence type="ECO:0000313" key="3">
    <source>
        <dbReference type="Proteomes" id="UP000712673"/>
    </source>
</evidence>
<evidence type="ECO:0000259" key="1">
    <source>
        <dbReference type="Pfam" id="PF00534"/>
    </source>
</evidence>
<reference evidence="2" key="1">
    <citation type="submission" date="2019-03" db="EMBL/GenBank/DDBJ databases">
        <title>Lake Tanganyika Metagenome-Assembled Genomes (MAGs).</title>
        <authorList>
            <person name="Tran P."/>
        </authorList>
    </citation>
    <scope>NUCLEOTIDE SEQUENCE</scope>
    <source>
        <strain evidence="2">K_DeepCast_65m_m2_066</strain>
    </source>
</reference>
<feature type="domain" description="Glycosyl transferase family 1" evidence="1">
    <location>
        <begin position="240"/>
        <end position="404"/>
    </location>
</feature>
<evidence type="ECO:0000313" key="2">
    <source>
        <dbReference type="EMBL" id="MBM3224961.1"/>
    </source>
</evidence>
<sequence>MRNALIYLTYNGIYNFTNGIGTQTQLFLSGLECLLPTLEQQYGSIHLYVLCPQPDALTWGYDAQWLQRQEARLTALGGTLHYLPYKTQPQDDLWTVPRWHALCGQAARYLARLSAAYDRCLLLPVDQPWLQTPLYMAHLEPAAFQRIQALLVLYSTAFIRQAAAPDAEEQRWEHEGLALAMTTPNVAIADLCPSFTAHLRAWYQMQTAAFAPYTSSVLTTDPIFTPLASSDVRTLLQHYDVPLERDLVVAFGRATPLKGFDTLVPALQAVRERCHFVLISVAYPGETYQERYDQLLTAYGIASTHVKTFTRELPRALCQWPRTRMVVVPSHQETFSNIPLEVALWAQHQGPIVVASQVGGFVDQIEDGVSGFFLDRTSSASMGQTVQRVLDLSPEQHSAIRRQAYARVVQRYDFQHNFPEMLRWFWSAASRQKPREAPAKPDVHLCVRT</sequence>
<dbReference type="PANTHER" id="PTHR12526">
    <property type="entry name" value="GLYCOSYLTRANSFERASE"/>
    <property type="match status" value="1"/>
</dbReference>
<name>A0A937W182_UNCTE</name>
<accession>A0A937W182</accession>
<dbReference type="GO" id="GO:0016757">
    <property type="term" value="F:glycosyltransferase activity"/>
    <property type="evidence" value="ECO:0007669"/>
    <property type="project" value="InterPro"/>
</dbReference>
<dbReference type="SUPFAM" id="SSF53756">
    <property type="entry name" value="UDP-Glycosyltransferase/glycogen phosphorylase"/>
    <property type="match status" value="1"/>
</dbReference>
<dbReference type="AlphaFoldDB" id="A0A937W182"/>
<organism evidence="2 3">
    <name type="scientific">Tectimicrobiota bacterium</name>
    <dbReference type="NCBI Taxonomy" id="2528274"/>
    <lineage>
        <taxon>Bacteria</taxon>
        <taxon>Pseudomonadati</taxon>
        <taxon>Nitrospinota/Tectimicrobiota group</taxon>
        <taxon>Candidatus Tectimicrobiota</taxon>
    </lineage>
</organism>
<comment type="caution">
    <text evidence="2">The sequence shown here is derived from an EMBL/GenBank/DDBJ whole genome shotgun (WGS) entry which is preliminary data.</text>
</comment>